<dbReference type="PANTHER" id="PTHR43857">
    <property type="entry name" value="BLR7761 PROTEIN"/>
    <property type="match status" value="1"/>
</dbReference>
<organism evidence="1">
    <name type="scientific">freshwater metagenome</name>
    <dbReference type="NCBI Taxonomy" id="449393"/>
    <lineage>
        <taxon>unclassified sequences</taxon>
        <taxon>metagenomes</taxon>
        <taxon>ecological metagenomes</taxon>
    </lineage>
</organism>
<dbReference type="Pfam" id="PF01042">
    <property type="entry name" value="Ribonuc_L-PSP"/>
    <property type="match status" value="1"/>
</dbReference>
<name>A0A6J7JT99_9ZZZZ</name>
<dbReference type="InterPro" id="IPR035959">
    <property type="entry name" value="RutC-like_sf"/>
</dbReference>
<sequence>MIERIWPEGWPRHFTFPAACEVDGWVVLSGMTASNEVGEIQCLGDIAGQARYILQKAERTLDSVGLSMSDVVFTRDFITTTEGYGATGAVRREVFGEHLPAATGVIVAGLLRSGALIEIEVVAHRGG</sequence>
<dbReference type="EMBL" id="CAFBNF010000125">
    <property type="protein sequence ID" value="CAB4946515.1"/>
    <property type="molecule type" value="Genomic_DNA"/>
</dbReference>
<dbReference type="AlphaFoldDB" id="A0A6J7JT99"/>
<gene>
    <name evidence="1" type="ORF">UFOPK3773_01159</name>
</gene>
<dbReference type="SUPFAM" id="SSF55298">
    <property type="entry name" value="YjgF-like"/>
    <property type="match status" value="1"/>
</dbReference>
<accession>A0A6J7JT99</accession>
<reference evidence="1" key="1">
    <citation type="submission" date="2020-05" db="EMBL/GenBank/DDBJ databases">
        <authorList>
            <person name="Chiriac C."/>
            <person name="Salcher M."/>
            <person name="Ghai R."/>
            <person name="Kavagutti S V."/>
        </authorList>
    </citation>
    <scope>NUCLEOTIDE SEQUENCE</scope>
</reference>
<dbReference type="PANTHER" id="PTHR43857:SF1">
    <property type="entry name" value="YJGH FAMILY PROTEIN"/>
    <property type="match status" value="1"/>
</dbReference>
<evidence type="ECO:0000313" key="1">
    <source>
        <dbReference type="EMBL" id="CAB4946515.1"/>
    </source>
</evidence>
<dbReference type="InterPro" id="IPR006175">
    <property type="entry name" value="YjgF/YER057c/UK114"/>
</dbReference>
<protein>
    <submittedName>
        <fullName evidence="1">Unannotated protein</fullName>
    </submittedName>
</protein>
<proteinExistence type="predicted"/>
<dbReference type="Gene3D" id="3.30.1330.40">
    <property type="entry name" value="RutC-like"/>
    <property type="match status" value="1"/>
</dbReference>